<dbReference type="EMBL" id="CP017624">
    <property type="protein sequence ID" value="AOW28028.1"/>
    <property type="molecule type" value="Genomic_DNA"/>
</dbReference>
<reference evidence="2 3" key="2">
    <citation type="journal article" date="2007" name="Genome Biol.">
        <title>Assembly of the Candida albicans genome into sixteen supercontigs aligned on the eight chromosomes.</title>
        <authorList>
            <person name="van het Hoog M."/>
            <person name="Rast T.J."/>
            <person name="Martchenko M."/>
            <person name="Grindle S."/>
            <person name="Dignard D."/>
            <person name="Hogues H."/>
            <person name="Cuomo C."/>
            <person name="Berriman M."/>
            <person name="Scherer S."/>
            <person name="Magee B.B."/>
            <person name="Whiteway M."/>
            <person name="Chibana H."/>
            <person name="Nantel A."/>
            <person name="Magee P.T."/>
        </authorList>
    </citation>
    <scope>GENOME REANNOTATION</scope>
    <source>
        <strain evidence="3">SC5314 / ATCC MYA-2876</strain>
    </source>
</reference>
<dbReference type="VEuPathDB" id="FungiDB:C2_10600W_A"/>
<keyword evidence="3" id="KW-1185">Reference proteome</keyword>
<evidence type="ECO:0000313" key="1">
    <source>
        <dbReference type="CGD" id="CAL0000195219"/>
    </source>
</evidence>
<dbReference type="HOGENOM" id="CLU_2133159_0_0_1"/>
<dbReference type="AlphaFoldDB" id="Q5A5R0"/>
<dbReference type="KEGG" id="cal:CAALFM_C210600WA"/>
<dbReference type="InParanoid" id="Q5A5R0"/>
<reference evidence="2 3" key="3">
    <citation type="journal article" date="2013" name="Genome Biol.">
        <title>Assembly of a phased diploid Candida albicans genome facilitates allele-specific measurements and provides a simple model for repeat and indel structure.</title>
        <authorList>
            <person name="Muzzey D."/>
            <person name="Schwartz K."/>
            <person name="Weissman J.S."/>
            <person name="Sherlock G."/>
        </authorList>
    </citation>
    <scope>NUCLEOTIDE SEQUENCE [LARGE SCALE GENOMIC DNA]</scope>
    <source>
        <strain evidence="3">SC5314 / ATCC MYA-2876</strain>
    </source>
</reference>
<evidence type="ECO:0000313" key="3">
    <source>
        <dbReference type="Proteomes" id="UP000000559"/>
    </source>
</evidence>
<dbReference type="GeneID" id="3641245"/>
<organism evidence="2 3">
    <name type="scientific">Candida albicans (strain SC5314 / ATCC MYA-2876)</name>
    <name type="common">Yeast</name>
    <dbReference type="NCBI Taxonomy" id="237561"/>
    <lineage>
        <taxon>Eukaryota</taxon>
        <taxon>Fungi</taxon>
        <taxon>Dikarya</taxon>
        <taxon>Ascomycota</taxon>
        <taxon>Saccharomycotina</taxon>
        <taxon>Pichiomycetes</taxon>
        <taxon>Debaryomycetaceae</taxon>
        <taxon>Candida/Lodderomyces clade</taxon>
        <taxon>Candida</taxon>
    </lineage>
</organism>
<name>Q5A5R0_CANAL</name>
<sequence length="114" mass="12830">MFNVICVPVLIRSCRFAAAINPVMRRFSQSAPNYSPNKTMTKKKKSSLCLSFFFICPTIDYTHECPKIKEPHLPSFKKCFKQTTTYITRVGTKYTTTDPTAAASTDSRTCPSTS</sequence>
<protein>
    <submittedName>
        <fullName evidence="2">Uncharacterized protein</fullName>
    </submittedName>
</protein>
<dbReference type="CGD" id="CAL0000195219">
    <property type="gene designation" value="orf19.12799"/>
</dbReference>
<dbReference type="RefSeq" id="XP_717142.1">
    <property type="nucleotide sequence ID" value="XM_712049.1"/>
</dbReference>
<accession>Q5A5R0</accession>
<dbReference type="Proteomes" id="UP000000559">
    <property type="component" value="Chromosome 2"/>
</dbReference>
<proteinExistence type="predicted"/>
<evidence type="ECO:0000313" key="2">
    <source>
        <dbReference type="EMBL" id="AOW28028.1"/>
    </source>
</evidence>
<gene>
    <name evidence="2" type="ordered locus">CAALFM_C210600WA</name>
    <name evidence="1" type="ordered locus">orf19.12799</name>
</gene>
<reference evidence="2 3" key="1">
    <citation type="journal article" date="2004" name="Proc. Natl. Acad. Sci. U.S.A.">
        <title>The diploid genome sequence of Candida albicans.</title>
        <authorList>
            <person name="Jones T."/>
            <person name="Federspiel N.A."/>
            <person name="Chibana H."/>
            <person name="Dungan J."/>
            <person name="Kalman S."/>
            <person name="Magee B.B."/>
            <person name="Newport G."/>
            <person name="Thorstenson Y.R."/>
            <person name="Agabian N."/>
            <person name="Magee P.T."/>
            <person name="Davis R.W."/>
            <person name="Scherer S."/>
        </authorList>
    </citation>
    <scope>NUCLEOTIDE SEQUENCE [LARGE SCALE GENOMIC DNA]</scope>
    <source>
        <strain evidence="3">SC5314 / ATCC MYA-2876</strain>
    </source>
</reference>